<dbReference type="EMBL" id="VIFY01000068">
    <property type="protein sequence ID" value="TQB72202.1"/>
    <property type="molecule type" value="Genomic_DNA"/>
</dbReference>
<dbReference type="STRING" id="5098.A0A507QT47"/>
<dbReference type="Gene3D" id="3.80.10.10">
    <property type="entry name" value="Ribonuclease Inhibitor"/>
    <property type="match status" value="1"/>
</dbReference>
<keyword evidence="2" id="KW-1185">Reference proteome</keyword>
<reference evidence="1 2" key="1">
    <citation type="submission" date="2019-06" db="EMBL/GenBank/DDBJ databases">
        <title>Wine fermentation using esterase from Monascus purpureus.</title>
        <authorList>
            <person name="Geng C."/>
            <person name="Zhang Y."/>
        </authorList>
    </citation>
    <scope>NUCLEOTIDE SEQUENCE [LARGE SCALE GENOMIC DNA]</scope>
    <source>
        <strain evidence="1">HQ1</strain>
    </source>
</reference>
<dbReference type="OrthoDB" id="4179303at2759"/>
<proteinExistence type="predicted"/>
<protein>
    <submittedName>
        <fullName evidence="1">Uncharacterized protein</fullName>
    </submittedName>
</protein>
<organism evidence="1 2">
    <name type="scientific">Monascus purpureus</name>
    <name type="common">Red mold</name>
    <name type="synonym">Monascus anka</name>
    <dbReference type="NCBI Taxonomy" id="5098"/>
    <lineage>
        <taxon>Eukaryota</taxon>
        <taxon>Fungi</taxon>
        <taxon>Dikarya</taxon>
        <taxon>Ascomycota</taxon>
        <taxon>Pezizomycotina</taxon>
        <taxon>Eurotiomycetes</taxon>
        <taxon>Eurotiomycetidae</taxon>
        <taxon>Eurotiales</taxon>
        <taxon>Aspergillaceae</taxon>
        <taxon>Monascus</taxon>
    </lineage>
</organism>
<comment type="caution">
    <text evidence="1">The sequence shown here is derived from an EMBL/GenBank/DDBJ whole genome shotgun (WGS) entry which is preliminary data.</text>
</comment>
<sequence length="493" mass="56412">MEKRLGIGDLADELLDEILSFVLQSGGLLNEPFRDGPYNFTGGTDDQPTTSRYGEKTDLDRFRLVCRRFMRIGTPRKFSRFVLRFSREGFERLEHLLGMQLAGYVRYFTYMVRPFYQGSGWPQVLADMNSYDPSSSQLHCKRLRDQDSLVDAARDLSFLRLAIAAFASLQQVKLLRLQDEADERLLDYIRDPSLETTISLSWEPACSRAITNLGIALLESKCSSVRFIGPQISPEATLRLQRVPPATLSAVGARLASVDINFHCITDMTASFTAQSSIFRNFFSAAKNLMTIHLSFPAKLPLDSKLEHFFHQIEWKNLRTFAIQGWRLQSDEIIDFSRRHKRQLRELCLRNVYLRDGSRWRDVLTVLHDEMEQLERLDLRGIDYSIHFDTTTVMANGVEGPENENHNQNQNLPSPFLVDHHHPVLLSYDCCSPSCSLNCHHPLPLSEGVLRELRALTVDDLGDDGVAVGREQRSLWEAWVRASPRVVSTGRQF</sequence>
<evidence type="ECO:0000313" key="2">
    <source>
        <dbReference type="Proteomes" id="UP000319663"/>
    </source>
</evidence>
<dbReference type="Proteomes" id="UP000319663">
    <property type="component" value="Unassembled WGS sequence"/>
</dbReference>
<name>A0A507QT47_MONPU</name>
<evidence type="ECO:0000313" key="1">
    <source>
        <dbReference type="EMBL" id="TQB72202.1"/>
    </source>
</evidence>
<dbReference type="AlphaFoldDB" id="A0A507QT47"/>
<dbReference type="InterPro" id="IPR032675">
    <property type="entry name" value="LRR_dom_sf"/>
</dbReference>
<accession>A0A507QT47</accession>
<dbReference type="SUPFAM" id="SSF52047">
    <property type="entry name" value="RNI-like"/>
    <property type="match status" value="1"/>
</dbReference>
<gene>
    <name evidence="1" type="ORF">MPDQ_007000</name>
</gene>